<protein>
    <recommendedName>
        <fullName evidence="5">Alanine--tRNA ligase</fullName>
        <ecNumber evidence="4">6.1.1.7</ecNumber>
    </recommendedName>
    <alternativeName>
        <fullName evidence="15">Alanyl-tRNA synthetase</fullName>
    </alternativeName>
</protein>
<dbReference type="GO" id="GO:0005737">
    <property type="term" value="C:cytoplasm"/>
    <property type="evidence" value="ECO:0007669"/>
    <property type="project" value="UniProtKB-SubCell"/>
</dbReference>
<keyword evidence="10" id="KW-0862">Zinc</keyword>
<proteinExistence type="inferred from homology"/>
<evidence type="ECO:0000256" key="6">
    <source>
        <dbReference type="ARBA" id="ARBA00022555"/>
    </source>
</evidence>
<evidence type="ECO:0000256" key="1">
    <source>
        <dbReference type="ARBA" id="ARBA00001947"/>
    </source>
</evidence>
<evidence type="ECO:0000256" key="5">
    <source>
        <dbReference type="ARBA" id="ARBA00017959"/>
    </source>
</evidence>
<comment type="caution">
    <text evidence="18">The sequence shown here is derived from an EMBL/GenBank/DDBJ whole genome shotgun (WGS) entry which is preliminary data.</text>
</comment>
<dbReference type="GO" id="GO:0002161">
    <property type="term" value="F:aminoacyl-tRNA deacylase activity"/>
    <property type="evidence" value="ECO:0007669"/>
    <property type="project" value="UniProtKB-ARBA"/>
</dbReference>
<dbReference type="GO" id="GO:0000049">
    <property type="term" value="F:tRNA binding"/>
    <property type="evidence" value="ECO:0007669"/>
    <property type="project" value="UniProtKB-KW"/>
</dbReference>
<dbReference type="SUPFAM" id="SSF55186">
    <property type="entry name" value="ThrRS/AlaRS common domain"/>
    <property type="match status" value="1"/>
</dbReference>
<dbReference type="PROSITE" id="PS50860">
    <property type="entry name" value="AA_TRNA_LIGASE_II_ALA"/>
    <property type="match status" value="1"/>
</dbReference>
<name>A0A931AT49_9FIRM</name>
<evidence type="ECO:0000256" key="9">
    <source>
        <dbReference type="ARBA" id="ARBA00022741"/>
    </source>
</evidence>
<dbReference type="Pfam" id="PF07973">
    <property type="entry name" value="tRNA_SAD"/>
    <property type="match status" value="1"/>
</dbReference>
<dbReference type="RefSeq" id="WP_270453141.1">
    <property type="nucleotide sequence ID" value="NZ_JADPIE010000002.1"/>
</dbReference>
<dbReference type="InterPro" id="IPR018163">
    <property type="entry name" value="Thr/Ala-tRNA-synth_IIc_edit"/>
</dbReference>
<organism evidence="18 19">
    <name type="scientific">Halonatronomonas betaini</name>
    <dbReference type="NCBI Taxonomy" id="2778430"/>
    <lineage>
        <taxon>Bacteria</taxon>
        <taxon>Bacillati</taxon>
        <taxon>Bacillota</taxon>
        <taxon>Clostridia</taxon>
        <taxon>Halanaerobiales</taxon>
        <taxon>Halarsenatibacteraceae</taxon>
        <taxon>Halonatronomonas</taxon>
    </lineage>
</organism>
<gene>
    <name evidence="18" type="ORF">I0Q91_04445</name>
</gene>
<dbReference type="InterPro" id="IPR012947">
    <property type="entry name" value="tRNA_SAD"/>
</dbReference>
<dbReference type="PANTHER" id="PTHR43462">
    <property type="entry name" value="ALANYL-TRNA EDITING PROTEIN"/>
    <property type="match status" value="1"/>
</dbReference>
<evidence type="ECO:0000256" key="4">
    <source>
        <dbReference type="ARBA" id="ARBA00013168"/>
    </source>
</evidence>
<dbReference type="EMBL" id="JADPIE010000002">
    <property type="protein sequence ID" value="MBF8436320.1"/>
    <property type="molecule type" value="Genomic_DNA"/>
</dbReference>
<dbReference type="Gene3D" id="3.30.980.10">
    <property type="entry name" value="Threonyl-trna Synthetase, Chain A, domain 2"/>
    <property type="match status" value="1"/>
</dbReference>
<comment type="subcellular location">
    <subcellularLocation>
        <location evidence="2">Cytoplasm</location>
    </subcellularLocation>
</comment>
<dbReference type="PANTHER" id="PTHR43462:SF1">
    <property type="entry name" value="ALANYL-TRNA EDITING PROTEIN AARSD1"/>
    <property type="match status" value="1"/>
</dbReference>
<dbReference type="InterPro" id="IPR009000">
    <property type="entry name" value="Transl_B-barrel_sf"/>
</dbReference>
<keyword evidence="19" id="KW-1185">Reference proteome</keyword>
<evidence type="ECO:0000256" key="11">
    <source>
        <dbReference type="ARBA" id="ARBA00022840"/>
    </source>
</evidence>
<keyword evidence="9" id="KW-0547">Nucleotide-binding</keyword>
<evidence type="ECO:0000313" key="19">
    <source>
        <dbReference type="Proteomes" id="UP000621436"/>
    </source>
</evidence>
<dbReference type="GO" id="GO:0046872">
    <property type="term" value="F:metal ion binding"/>
    <property type="evidence" value="ECO:0007669"/>
    <property type="project" value="UniProtKB-KW"/>
</dbReference>
<comment type="cofactor">
    <cofactor evidence="1">
        <name>Zn(2+)</name>
        <dbReference type="ChEBI" id="CHEBI:29105"/>
    </cofactor>
</comment>
<dbReference type="Gene3D" id="2.40.30.130">
    <property type="match status" value="1"/>
</dbReference>
<evidence type="ECO:0000256" key="15">
    <source>
        <dbReference type="ARBA" id="ARBA00032577"/>
    </source>
</evidence>
<feature type="coiled-coil region" evidence="16">
    <location>
        <begin position="242"/>
        <end position="272"/>
    </location>
</feature>
<dbReference type="Gene3D" id="3.10.310.40">
    <property type="match status" value="1"/>
</dbReference>
<dbReference type="GO" id="GO:0004813">
    <property type="term" value="F:alanine-tRNA ligase activity"/>
    <property type="evidence" value="ECO:0007669"/>
    <property type="project" value="UniProtKB-EC"/>
</dbReference>
<dbReference type="Proteomes" id="UP000621436">
    <property type="component" value="Unassembled WGS sequence"/>
</dbReference>
<keyword evidence="16" id="KW-0175">Coiled coil</keyword>
<evidence type="ECO:0000256" key="14">
    <source>
        <dbReference type="ARBA" id="ARBA00023146"/>
    </source>
</evidence>
<feature type="domain" description="Alanyl-transfer RNA synthetases family profile" evidence="17">
    <location>
        <begin position="1"/>
        <end position="207"/>
    </location>
</feature>
<dbReference type="SUPFAM" id="SSF50447">
    <property type="entry name" value="Translation proteins"/>
    <property type="match status" value="1"/>
</dbReference>
<dbReference type="SMART" id="SM00863">
    <property type="entry name" value="tRNA_SAD"/>
    <property type="match status" value="1"/>
</dbReference>
<accession>A0A931AT49</accession>
<dbReference type="GO" id="GO:0005524">
    <property type="term" value="F:ATP binding"/>
    <property type="evidence" value="ECO:0007669"/>
    <property type="project" value="UniProtKB-KW"/>
</dbReference>
<evidence type="ECO:0000256" key="12">
    <source>
        <dbReference type="ARBA" id="ARBA00022884"/>
    </source>
</evidence>
<dbReference type="AlphaFoldDB" id="A0A931AT49"/>
<keyword evidence="14" id="KW-0030">Aminoacyl-tRNA synthetase</keyword>
<keyword evidence="12" id="KW-0694">RNA-binding</keyword>
<sequence length="386" mass="43606">MTERLYYNDSFKQDFKANIIDYFEEKGKYHIRLNKTAFYPEGGGQPADNGSIGESKISYVYEDSGKIFHVGDKLPSKKIDLDCKINWERRFDLMQQHSGQHLLSAVAKDLYQAETIGFHLGESSLTIDTDIKLAQKEIEKIETRCNHFIYKNKDISIEYPGDNEDDIRIVKIAGLDRNPCGGTHLKSTGQIGIISVIGSENYKVGTRFHFLCGQRAVEDYRFKNNLTAFLRDKLSVNNKKIIAETNRLLEELNNKSNTIDNLKSQLLKYKEAELIKDAEEIGKYKLIINSFDNLGFTEVQELASLLVSVNQRIVVFGQQDGKTARMILARSEDIAEFNLNPVIQKVMPILDGNGGGQPDFVQGGGSNPDKLPEALSKVREIILKSI</sequence>
<evidence type="ECO:0000313" key="18">
    <source>
        <dbReference type="EMBL" id="MBF8436320.1"/>
    </source>
</evidence>
<evidence type="ECO:0000256" key="13">
    <source>
        <dbReference type="ARBA" id="ARBA00022917"/>
    </source>
</evidence>
<dbReference type="InterPro" id="IPR051335">
    <property type="entry name" value="Alanyl-tRNA_Editing_Enzymes"/>
</dbReference>
<evidence type="ECO:0000259" key="17">
    <source>
        <dbReference type="PROSITE" id="PS50860"/>
    </source>
</evidence>
<evidence type="ECO:0000256" key="10">
    <source>
        <dbReference type="ARBA" id="ARBA00022833"/>
    </source>
</evidence>
<evidence type="ECO:0000256" key="3">
    <source>
        <dbReference type="ARBA" id="ARBA00008226"/>
    </source>
</evidence>
<evidence type="ECO:0000256" key="7">
    <source>
        <dbReference type="ARBA" id="ARBA00022598"/>
    </source>
</evidence>
<comment type="similarity">
    <text evidence="3">Belongs to the class-II aminoacyl-tRNA synthetase family.</text>
</comment>
<keyword evidence="8" id="KW-0479">Metal-binding</keyword>
<keyword evidence="13" id="KW-0648">Protein biosynthesis</keyword>
<keyword evidence="7" id="KW-0436">Ligase</keyword>
<dbReference type="InterPro" id="IPR018165">
    <property type="entry name" value="Ala-tRNA-synth_IIc_core"/>
</dbReference>
<dbReference type="InterPro" id="IPR003156">
    <property type="entry name" value="DHHA1_dom"/>
</dbReference>
<dbReference type="FunFam" id="3.10.310.40:FF:000001">
    <property type="entry name" value="Alanine--tRNA ligase"/>
    <property type="match status" value="1"/>
</dbReference>
<evidence type="ECO:0000256" key="16">
    <source>
        <dbReference type="SAM" id="Coils"/>
    </source>
</evidence>
<keyword evidence="11" id="KW-0067">ATP-binding</keyword>
<dbReference type="Pfam" id="PF02272">
    <property type="entry name" value="DHHA1"/>
    <property type="match status" value="1"/>
</dbReference>
<dbReference type="GO" id="GO:0006419">
    <property type="term" value="P:alanyl-tRNA aminoacylation"/>
    <property type="evidence" value="ECO:0007669"/>
    <property type="project" value="InterPro"/>
</dbReference>
<evidence type="ECO:0000256" key="2">
    <source>
        <dbReference type="ARBA" id="ARBA00004496"/>
    </source>
</evidence>
<dbReference type="EC" id="6.1.1.7" evidence="4"/>
<evidence type="ECO:0000256" key="8">
    <source>
        <dbReference type="ARBA" id="ARBA00022723"/>
    </source>
</evidence>
<reference evidence="18" key="1">
    <citation type="submission" date="2020-11" db="EMBL/GenBank/DDBJ databases">
        <title>Halonatronomonas betainensis gen. nov., sp. nov. a novel haloalkaliphilic representative of the family Halanaerobiacae capable of betaine degradation.</title>
        <authorList>
            <person name="Boltyanskaya Y."/>
            <person name="Kevbrin V."/>
            <person name="Detkova E."/>
            <person name="Grouzdev D.S."/>
            <person name="Koziaeva V."/>
            <person name="Zhilina T."/>
        </authorList>
    </citation>
    <scope>NUCLEOTIDE SEQUENCE</scope>
    <source>
        <strain evidence="18">Z-7014</strain>
    </source>
</reference>
<keyword evidence="6" id="KW-0820">tRNA-binding</keyword>